<evidence type="ECO:0000313" key="1">
    <source>
        <dbReference type="EMBL" id="KAL2347524.1"/>
    </source>
</evidence>
<reference evidence="1 2" key="1">
    <citation type="submission" date="2024-08" db="EMBL/GenBank/DDBJ databases">
        <title>Insights into the chromosomal genome structure of Flemingia macrophylla.</title>
        <authorList>
            <person name="Ding Y."/>
            <person name="Zhao Y."/>
            <person name="Bi W."/>
            <person name="Wu M."/>
            <person name="Zhao G."/>
            <person name="Gong Y."/>
            <person name="Li W."/>
            <person name="Zhang P."/>
        </authorList>
    </citation>
    <scope>NUCLEOTIDE SEQUENCE [LARGE SCALE GENOMIC DNA]</scope>
    <source>
        <strain evidence="1">DYQJB</strain>
        <tissue evidence="1">Leaf</tissue>
    </source>
</reference>
<dbReference type="Proteomes" id="UP001603857">
    <property type="component" value="Unassembled WGS sequence"/>
</dbReference>
<proteinExistence type="predicted"/>
<dbReference type="EMBL" id="JBGMDY010000001">
    <property type="protein sequence ID" value="KAL2347524.1"/>
    <property type="molecule type" value="Genomic_DNA"/>
</dbReference>
<protein>
    <submittedName>
        <fullName evidence="1">Uncharacterized protein</fullName>
    </submittedName>
</protein>
<sequence>MINPKLVPKNSQHSIDQNSLNMVFGKINWLNLPLRGGKHFRSFWIAMYRYYMLTMPSIYGESKDATLVSAVDLFLGPLVVFSEVAEM</sequence>
<dbReference type="AlphaFoldDB" id="A0ABD1NHD5"/>
<gene>
    <name evidence="1" type="ORF">Fmac_001524</name>
</gene>
<name>A0ABD1NHD5_9FABA</name>
<accession>A0ABD1NHD5</accession>
<comment type="caution">
    <text evidence="1">The sequence shown here is derived from an EMBL/GenBank/DDBJ whole genome shotgun (WGS) entry which is preliminary data.</text>
</comment>
<organism evidence="1 2">
    <name type="scientific">Flemingia macrophylla</name>
    <dbReference type="NCBI Taxonomy" id="520843"/>
    <lineage>
        <taxon>Eukaryota</taxon>
        <taxon>Viridiplantae</taxon>
        <taxon>Streptophyta</taxon>
        <taxon>Embryophyta</taxon>
        <taxon>Tracheophyta</taxon>
        <taxon>Spermatophyta</taxon>
        <taxon>Magnoliopsida</taxon>
        <taxon>eudicotyledons</taxon>
        <taxon>Gunneridae</taxon>
        <taxon>Pentapetalae</taxon>
        <taxon>rosids</taxon>
        <taxon>fabids</taxon>
        <taxon>Fabales</taxon>
        <taxon>Fabaceae</taxon>
        <taxon>Papilionoideae</taxon>
        <taxon>50 kb inversion clade</taxon>
        <taxon>NPAAA clade</taxon>
        <taxon>indigoferoid/millettioid clade</taxon>
        <taxon>Phaseoleae</taxon>
        <taxon>Flemingia</taxon>
    </lineage>
</organism>
<keyword evidence="2" id="KW-1185">Reference proteome</keyword>
<evidence type="ECO:0000313" key="2">
    <source>
        <dbReference type="Proteomes" id="UP001603857"/>
    </source>
</evidence>